<sequence>MSLFSLEGPLYKISKLIYTLLTLNFLCFIFSIPIITMGTSITALFYVTGKIIRGENYYLFKDFWKSFWLNLRQGIMIFLLFTAGFYLILVNIRSVNILGLSKIFIWLQYLILFELTAGIIVIFPLLARYHFKSWSGIKFAFFLVNRHLITAILAVAVLPALFGLVYWQPVFLLFIIAIYGFWINLLWQSKFVYHK</sequence>
<organism evidence="2 3">
    <name type="scientific">Halanaerobium salsuginis</name>
    <dbReference type="NCBI Taxonomy" id="29563"/>
    <lineage>
        <taxon>Bacteria</taxon>
        <taxon>Bacillati</taxon>
        <taxon>Bacillota</taxon>
        <taxon>Clostridia</taxon>
        <taxon>Halanaerobiales</taxon>
        <taxon>Halanaerobiaceae</taxon>
        <taxon>Halanaerobium</taxon>
    </lineage>
</organism>
<proteinExistence type="predicted"/>
<feature type="transmembrane region" description="Helical" evidence="1">
    <location>
        <begin position="20"/>
        <end position="48"/>
    </location>
</feature>
<dbReference type="OrthoDB" id="9814991at2"/>
<feature type="transmembrane region" description="Helical" evidence="1">
    <location>
        <begin position="166"/>
        <end position="187"/>
    </location>
</feature>
<evidence type="ECO:0000313" key="2">
    <source>
        <dbReference type="EMBL" id="SFL70062.1"/>
    </source>
</evidence>
<feature type="transmembrane region" description="Helical" evidence="1">
    <location>
        <begin position="139"/>
        <end position="160"/>
    </location>
</feature>
<keyword evidence="1" id="KW-0472">Membrane</keyword>
<dbReference type="EMBL" id="FOTI01000025">
    <property type="protein sequence ID" value="SFL70062.1"/>
    <property type="molecule type" value="Genomic_DNA"/>
</dbReference>
<dbReference type="RefSeq" id="WP_089861899.1">
    <property type="nucleotide sequence ID" value="NZ_FOTI01000025.1"/>
</dbReference>
<accession>A0A1I4JU52</accession>
<dbReference type="InterPro" id="IPR006938">
    <property type="entry name" value="DUF624"/>
</dbReference>
<feature type="transmembrane region" description="Helical" evidence="1">
    <location>
        <begin position="69"/>
        <end position="92"/>
    </location>
</feature>
<gene>
    <name evidence="2" type="ORF">SAMN02983006_01818</name>
</gene>
<keyword evidence="1" id="KW-1133">Transmembrane helix</keyword>
<evidence type="ECO:0000313" key="3">
    <source>
        <dbReference type="Proteomes" id="UP000199006"/>
    </source>
</evidence>
<dbReference type="AlphaFoldDB" id="A0A1I4JU52"/>
<feature type="transmembrane region" description="Helical" evidence="1">
    <location>
        <begin position="104"/>
        <end position="127"/>
    </location>
</feature>
<name>A0A1I4JU52_9FIRM</name>
<keyword evidence="1" id="KW-0812">Transmembrane</keyword>
<keyword evidence="3" id="KW-1185">Reference proteome</keyword>
<reference evidence="2 3" key="1">
    <citation type="submission" date="2016-10" db="EMBL/GenBank/DDBJ databases">
        <authorList>
            <person name="de Groot N.N."/>
        </authorList>
    </citation>
    <scope>NUCLEOTIDE SEQUENCE [LARGE SCALE GENOMIC DNA]</scope>
    <source>
        <strain evidence="2 3">ATCC 51327</strain>
    </source>
</reference>
<protein>
    <submittedName>
        <fullName evidence="2">Uncharacterized membrane protein YesL</fullName>
    </submittedName>
</protein>
<evidence type="ECO:0000256" key="1">
    <source>
        <dbReference type="SAM" id="Phobius"/>
    </source>
</evidence>
<dbReference type="Proteomes" id="UP000199006">
    <property type="component" value="Unassembled WGS sequence"/>
</dbReference>
<dbReference type="STRING" id="29563.SAMN02983006_01818"/>
<dbReference type="Pfam" id="PF04854">
    <property type="entry name" value="DUF624"/>
    <property type="match status" value="1"/>
</dbReference>